<keyword evidence="3" id="KW-1185">Reference proteome</keyword>
<evidence type="ECO:0000313" key="2">
    <source>
        <dbReference type="EMBL" id="MDT4285888.1"/>
    </source>
</evidence>
<organism evidence="2 3">
    <name type="scientific">Staphylococcus haemolyticus</name>
    <dbReference type="NCBI Taxonomy" id="1283"/>
    <lineage>
        <taxon>Bacteria</taxon>
        <taxon>Bacillati</taxon>
        <taxon>Bacillota</taxon>
        <taxon>Bacilli</taxon>
        <taxon>Bacillales</taxon>
        <taxon>Staphylococcaceae</taxon>
        <taxon>Staphylococcus</taxon>
    </lineage>
</organism>
<sequence>MNFLREEEVPRLIRQLLDYYGELTTREVINHIEEVYELTDADLEIIKTRNDERYTQTIRNVALHKKGILEKEGEFIFPEGVTLTMDDSKGRDKYKYNLATINSENEKVKSIDRNEAENRKSRRKTFTARKIDFEDLRIKKSLLGKAGEDFVLKNEIDKLEKLGLSPGMVYHTSKIEGDGAGYDIASVNEKKEIIYIEVKTTSGKKETPFYISQNEKTFFEIYKENAYLYRVYNFNMDKKVGEIEIYMAEEILNSFQFDPVGYKVKK</sequence>
<accession>A0ABU3IE93</accession>
<proteinExistence type="predicted"/>
<comment type="caution">
    <text evidence="2">The sequence shown here is derived from an EMBL/GenBank/DDBJ whole genome shotgun (WGS) entry which is preliminary data.</text>
</comment>
<dbReference type="RefSeq" id="WP_053016196.1">
    <property type="nucleotide sequence ID" value="NZ_CAJUXS010000008.1"/>
</dbReference>
<feature type="domain" description="Protein NO VEIN C-terminal" evidence="1">
    <location>
        <begin position="147"/>
        <end position="240"/>
    </location>
</feature>
<dbReference type="Proteomes" id="UP001269271">
    <property type="component" value="Unassembled WGS sequence"/>
</dbReference>
<dbReference type="InterPro" id="IPR024975">
    <property type="entry name" value="NOV_C"/>
</dbReference>
<gene>
    <name evidence="2" type="ORF">RO950_02480</name>
</gene>
<evidence type="ECO:0000259" key="1">
    <source>
        <dbReference type="Pfam" id="PF13020"/>
    </source>
</evidence>
<protein>
    <submittedName>
        <fullName evidence="2">DUF3883 domain-containing protein</fullName>
    </submittedName>
</protein>
<dbReference type="Pfam" id="PF13020">
    <property type="entry name" value="NOV_C"/>
    <property type="match status" value="1"/>
</dbReference>
<evidence type="ECO:0000313" key="3">
    <source>
        <dbReference type="Proteomes" id="UP001269271"/>
    </source>
</evidence>
<name>A0ABU3IE93_STAHA</name>
<reference evidence="2 3" key="1">
    <citation type="submission" date="2023-08" db="EMBL/GenBank/DDBJ databases">
        <title>Genomic surveillance of Staphylococcus haemolyticus neonatal outbreak in southern France.</title>
        <authorList>
            <person name="Magnan C."/>
            <person name="Morsli M."/>
            <person name="Thiery B."/>
            <person name="Salipante F."/>
            <person name="Attar J."/>
            <person name="Massimo D.M."/>
            <person name="Ory J."/>
            <person name="Pantel A."/>
            <person name="Lavigne J.-P."/>
        </authorList>
    </citation>
    <scope>NUCLEOTIDE SEQUENCE [LARGE SCALE GENOMIC DNA]</scope>
    <source>
        <strain evidence="2 3">NSH026</strain>
    </source>
</reference>
<dbReference type="EMBL" id="JAVSOO010000004">
    <property type="protein sequence ID" value="MDT4285888.1"/>
    <property type="molecule type" value="Genomic_DNA"/>
</dbReference>